<dbReference type="Pfam" id="PF01316">
    <property type="entry name" value="Arg_repressor"/>
    <property type="match status" value="1"/>
</dbReference>
<dbReference type="SUPFAM" id="SSF55252">
    <property type="entry name" value="C-terminal domain of arginine repressor"/>
    <property type="match status" value="1"/>
</dbReference>
<dbReference type="SUPFAM" id="SSF46785">
    <property type="entry name" value="Winged helix' DNA-binding domain"/>
    <property type="match status" value="1"/>
</dbReference>
<evidence type="ECO:0000259" key="8">
    <source>
        <dbReference type="Pfam" id="PF01316"/>
    </source>
</evidence>
<dbReference type="GO" id="GO:0003677">
    <property type="term" value="F:DNA binding"/>
    <property type="evidence" value="ECO:0007669"/>
    <property type="project" value="UniProtKB-KW"/>
</dbReference>
<evidence type="ECO:0000256" key="2">
    <source>
        <dbReference type="ARBA" id="ARBA00008316"/>
    </source>
</evidence>
<dbReference type="Gene3D" id="3.30.1360.40">
    <property type="match status" value="1"/>
</dbReference>
<evidence type="ECO:0000256" key="1">
    <source>
        <dbReference type="ARBA" id="ARBA00004496"/>
    </source>
</evidence>
<dbReference type="InterPro" id="IPR036390">
    <property type="entry name" value="WH_DNA-bd_sf"/>
</dbReference>
<dbReference type="Gene3D" id="1.10.10.10">
    <property type="entry name" value="Winged helix-like DNA-binding domain superfamily/Winged helix DNA-binding domain"/>
    <property type="match status" value="1"/>
</dbReference>
<comment type="pathway">
    <text evidence="7">Amino-acid biosynthesis; L-arginine biosynthesis [regulation].</text>
</comment>
<keyword evidence="5 7" id="KW-0238">DNA-binding</keyword>
<protein>
    <recommendedName>
        <fullName evidence="7">Arginine repressor</fullName>
    </recommendedName>
</protein>
<evidence type="ECO:0000256" key="5">
    <source>
        <dbReference type="ARBA" id="ARBA00023125"/>
    </source>
</evidence>
<keyword evidence="3 7" id="KW-0963">Cytoplasm</keyword>
<keyword evidence="7" id="KW-0028">Amino-acid biosynthesis</keyword>
<dbReference type="InterPro" id="IPR020900">
    <property type="entry name" value="Arg_repress_DNA-bd"/>
</dbReference>
<comment type="function">
    <text evidence="7">Regulates arginine biosynthesis genes.</text>
</comment>
<dbReference type="PANTHER" id="PTHR34471">
    <property type="entry name" value="ARGININE REPRESSOR"/>
    <property type="match status" value="1"/>
</dbReference>
<dbReference type="GO" id="GO:1900079">
    <property type="term" value="P:regulation of arginine biosynthetic process"/>
    <property type="evidence" value="ECO:0007669"/>
    <property type="project" value="UniProtKB-UniRule"/>
</dbReference>
<feature type="domain" description="Arginine repressor C-terminal" evidence="9">
    <location>
        <begin position="90"/>
        <end position="150"/>
    </location>
</feature>
<dbReference type="EMBL" id="KC595277">
    <property type="protein sequence ID" value="AGK84809.1"/>
    <property type="molecule type" value="Genomic_DNA"/>
</dbReference>
<dbReference type="GO" id="GO:0051259">
    <property type="term" value="P:protein complex oligomerization"/>
    <property type="evidence" value="ECO:0007669"/>
    <property type="project" value="InterPro"/>
</dbReference>
<gene>
    <name evidence="7" type="primary">argR</name>
    <name evidence="10" type="ORF">metaSSY_00550</name>
</gene>
<dbReference type="InterPro" id="IPR001669">
    <property type="entry name" value="Arg_repress"/>
</dbReference>
<dbReference type="InterPro" id="IPR036251">
    <property type="entry name" value="Arg_repress_C_sf"/>
</dbReference>
<dbReference type="Pfam" id="PF02863">
    <property type="entry name" value="Arg_repressor_C"/>
    <property type="match status" value="1"/>
</dbReference>
<evidence type="ECO:0000256" key="3">
    <source>
        <dbReference type="ARBA" id="ARBA00022490"/>
    </source>
</evidence>
<dbReference type="InterPro" id="IPR020899">
    <property type="entry name" value="Arg_repress_C"/>
</dbReference>
<evidence type="ECO:0000256" key="7">
    <source>
        <dbReference type="HAMAP-Rule" id="MF_00173"/>
    </source>
</evidence>
<evidence type="ECO:0000256" key="4">
    <source>
        <dbReference type="ARBA" id="ARBA00023015"/>
    </source>
</evidence>
<organism evidence="10">
    <name type="scientific">uncultured bacterium BAC25G1</name>
    <dbReference type="NCBI Taxonomy" id="1329523"/>
    <lineage>
        <taxon>Bacteria</taxon>
        <taxon>environmental samples</taxon>
    </lineage>
</organism>
<evidence type="ECO:0000256" key="6">
    <source>
        <dbReference type="ARBA" id="ARBA00023163"/>
    </source>
</evidence>
<evidence type="ECO:0000313" key="10">
    <source>
        <dbReference type="EMBL" id="AGK84809.1"/>
    </source>
</evidence>
<dbReference type="GO" id="GO:0006526">
    <property type="term" value="P:L-arginine biosynthetic process"/>
    <property type="evidence" value="ECO:0007669"/>
    <property type="project" value="UniProtKB-UniPathway"/>
</dbReference>
<feature type="domain" description="Arginine repressor DNA-binding" evidence="8">
    <location>
        <begin position="3"/>
        <end position="70"/>
    </location>
</feature>
<dbReference type="GO" id="GO:0005737">
    <property type="term" value="C:cytoplasm"/>
    <property type="evidence" value="ECO:0007669"/>
    <property type="project" value="UniProtKB-SubCell"/>
</dbReference>
<dbReference type="AlphaFoldDB" id="R4JC29"/>
<evidence type="ECO:0000259" key="9">
    <source>
        <dbReference type="Pfam" id="PF02863"/>
    </source>
</evidence>
<proteinExistence type="inferred from homology"/>
<keyword evidence="7" id="KW-0055">Arginine biosynthesis</keyword>
<keyword evidence="7" id="KW-0678">Repressor</keyword>
<dbReference type="InterPro" id="IPR036388">
    <property type="entry name" value="WH-like_DNA-bd_sf"/>
</dbReference>
<dbReference type="PRINTS" id="PR01467">
    <property type="entry name" value="ARGREPRESSOR"/>
</dbReference>
<name>R4JC29_9BACT</name>
<dbReference type="GO" id="GO:0034618">
    <property type="term" value="F:arginine binding"/>
    <property type="evidence" value="ECO:0007669"/>
    <property type="project" value="InterPro"/>
</dbReference>
<accession>R4JC29</accession>
<keyword evidence="6 7" id="KW-0804">Transcription</keyword>
<reference evidence="10" key="1">
    <citation type="journal article" date="2013" name="Appl. Environ. Microbiol.">
        <title>Functional screening of a metagenomic library reveals operons responsible for enhanced intestinal colonization by gut commensal microbes.</title>
        <authorList>
            <person name="Yoon M.Y."/>
            <person name="Lee K.M."/>
            <person name="Yoon Y."/>
            <person name="Go J."/>
            <person name="Park Y."/>
            <person name="Cho Y.J."/>
            <person name="Tannock G.W."/>
            <person name="Yoon S.S."/>
        </authorList>
    </citation>
    <scope>NUCLEOTIDE SEQUENCE</scope>
</reference>
<dbReference type="PANTHER" id="PTHR34471:SF1">
    <property type="entry name" value="ARGININE REPRESSOR"/>
    <property type="match status" value="1"/>
</dbReference>
<keyword evidence="4 7" id="KW-0805">Transcription regulation</keyword>
<sequence length="167" mass="18534">MKNRKKRIDIIIDIIRDNCIGSQEELAKMLEEQGHHVTQATLSRDLKMLRTTKVPTDRGTYMYVLPESDSLKDKILSSGHAPARANYQSGFISLKFSGNIAVIKTRNGYASGLAYDIDMSETPEILGTIPGSDTIFAVMREGISKKRAREIFASILSVDIELIGDLS</sequence>
<dbReference type="HAMAP" id="MF_00173">
    <property type="entry name" value="Arg_repressor"/>
    <property type="match status" value="1"/>
</dbReference>
<comment type="similarity">
    <text evidence="2 7">Belongs to the ArgR family.</text>
</comment>
<dbReference type="UniPathway" id="UPA00068"/>
<dbReference type="GO" id="GO:0003700">
    <property type="term" value="F:DNA-binding transcription factor activity"/>
    <property type="evidence" value="ECO:0007669"/>
    <property type="project" value="UniProtKB-UniRule"/>
</dbReference>
<comment type="subcellular location">
    <subcellularLocation>
        <location evidence="1 7">Cytoplasm</location>
    </subcellularLocation>
</comment>